<comment type="caution">
    <text evidence="4">The sequence shown here is derived from an EMBL/GenBank/DDBJ whole genome shotgun (WGS) entry which is preliminary data.</text>
</comment>
<dbReference type="Proteomes" id="UP001195963">
    <property type="component" value="Unassembled WGS sequence"/>
</dbReference>
<keyword evidence="5" id="KW-1185">Reference proteome</keyword>
<dbReference type="Pfam" id="PF00497">
    <property type="entry name" value="SBP_bac_3"/>
    <property type="match status" value="1"/>
</dbReference>
<name>A0ABS7E368_9GAMM</name>
<protein>
    <submittedName>
        <fullName evidence="4">Transporter substrate-binding domain-containing protein</fullName>
    </submittedName>
</protein>
<keyword evidence="2" id="KW-0732">Signal</keyword>
<evidence type="ECO:0000259" key="3">
    <source>
        <dbReference type="Pfam" id="PF00497"/>
    </source>
</evidence>
<comment type="similarity">
    <text evidence="1">Belongs to the bacterial solute-binding protein 3 family.</text>
</comment>
<reference evidence="4 5" key="1">
    <citation type="submission" date="2021-07" db="EMBL/GenBank/DDBJ databases">
        <title>Shewanella sp. nov, isolated from SCS.</title>
        <authorList>
            <person name="Cao W.R."/>
        </authorList>
    </citation>
    <scope>NUCLEOTIDE SEQUENCE [LARGE SCALE GENOMIC DNA]</scope>
    <source>
        <strain evidence="4 5">NR704-98</strain>
    </source>
</reference>
<evidence type="ECO:0000313" key="5">
    <source>
        <dbReference type="Proteomes" id="UP001195963"/>
    </source>
</evidence>
<evidence type="ECO:0000313" key="4">
    <source>
        <dbReference type="EMBL" id="MBW8184000.1"/>
    </source>
</evidence>
<dbReference type="SUPFAM" id="SSF53850">
    <property type="entry name" value="Periplasmic binding protein-like II"/>
    <property type="match status" value="1"/>
</dbReference>
<accession>A0ABS7E368</accession>
<dbReference type="RefSeq" id="WP_220109558.1">
    <property type="nucleotide sequence ID" value="NZ_JAHZST010000006.1"/>
</dbReference>
<gene>
    <name evidence="4" type="ORF">K0625_09970</name>
</gene>
<dbReference type="PANTHER" id="PTHR35936:SF25">
    <property type="entry name" value="ABC TRANSPORTER SUBSTRATE-BINDING PROTEIN"/>
    <property type="match status" value="1"/>
</dbReference>
<proteinExistence type="inferred from homology"/>
<evidence type="ECO:0000256" key="2">
    <source>
        <dbReference type="ARBA" id="ARBA00022729"/>
    </source>
</evidence>
<dbReference type="InterPro" id="IPR001638">
    <property type="entry name" value="Solute-binding_3/MltF_N"/>
</dbReference>
<dbReference type="Gene3D" id="3.40.190.10">
    <property type="entry name" value="Periplasmic binding protein-like II"/>
    <property type="match status" value="2"/>
</dbReference>
<dbReference type="EMBL" id="JAHZST010000006">
    <property type="protein sequence ID" value="MBW8184000.1"/>
    <property type="molecule type" value="Genomic_DNA"/>
</dbReference>
<evidence type="ECO:0000256" key="1">
    <source>
        <dbReference type="ARBA" id="ARBA00010333"/>
    </source>
</evidence>
<sequence length="262" mass="29738">MSLKIACIVVLMLGWFAPPVFGVDEKKTLNIVSTNYPPFYSDSYRRNGAVGYIVATAFGRRGYHVSHKFYPFTRATLLVKTGKADGIVGLWYRKEREEWAEYSQPIVPLNIVLYKRKDRDISYEQLSDLRGLRIGIGRGYANPVAFTQAKLFTEESSSDALNMKKLFLGRVDLVLIGRELARYLIRTGPDDYADAFEEVGMSLSTEVFHFGASKQIPGYQHLIKEFNLGLESMRRDGTLDKVLKEYKITSNIESAPLKVNAR</sequence>
<organism evidence="4 5">
    <name type="scientific">Shewanella nanhaiensis</name>
    <dbReference type="NCBI Taxonomy" id="2864872"/>
    <lineage>
        <taxon>Bacteria</taxon>
        <taxon>Pseudomonadati</taxon>
        <taxon>Pseudomonadota</taxon>
        <taxon>Gammaproteobacteria</taxon>
        <taxon>Alteromonadales</taxon>
        <taxon>Shewanellaceae</taxon>
        <taxon>Shewanella</taxon>
    </lineage>
</organism>
<feature type="domain" description="Solute-binding protein family 3/N-terminal" evidence="3">
    <location>
        <begin position="32"/>
        <end position="246"/>
    </location>
</feature>
<dbReference type="PANTHER" id="PTHR35936">
    <property type="entry name" value="MEMBRANE-BOUND LYTIC MUREIN TRANSGLYCOSYLASE F"/>
    <property type="match status" value="1"/>
</dbReference>